<protein>
    <submittedName>
        <fullName evidence="1">Uncharacterized protein</fullName>
    </submittedName>
</protein>
<dbReference type="Proteomes" id="UP000198341">
    <property type="component" value="Chromosome 5"/>
</dbReference>
<dbReference type="SUPFAM" id="SSF48403">
    <property type="entry name" value="Ankyrin repeat"/>
    <property type="match status" value="1"/>
</dbReference>
<dbReference type="InterPro" id="IPR052050">
    <property type="entry name" value="SecEffector_AnkRepeat"/>
</dbReference>
<gene>
    <name evidence="1" type="ORF">Bathy05g03750</name>
</gene>
<dbReference type="Pfam" id="PF12796">
    <property type="entry name" value="Ank_2"/>
    <property type="match status" value="1"/>
</dbReference>
<dbReference type="EMBL" id="FO082274">
    <property type="protein sequence ID" value="CCO16696.1"/>
    <property type="molecule type" value="Genomic_DNA"/>
</dbReference>
<dbReference type="KEGG" id="bpg:Bathy05g03750"/>
<dbReference type="STRING" id="41875.K8EF88"/>
<dbReference type="GeneID" id="19015878"/>
<dbReference type="InterPro" id="IPR002110">
    <property type="entry name" value="Ankyrin_rpt"/>
</dbReference>
<dbReference type="AlphaFoldDB" id="K8EF88"/>
<dbReference type="PANTHER" id="PTHR46586:SF3">
    <property type="entry name" value="ANKYRIN REPEAT-CONTAINING PROTEIN"/>
    <property type="match status" value="1"/>
</dbReference>
<dbReference type="OrthoDB" id="58323at2759"/>
<reference evidence="1 2" key="1">
    <citation type="submission" date="2011-10" db="EMBL/GenBank/DDBJ databases">
        <authorList>
            <person name="Genoscope - CEA"/>
        </authorList>
    </citation>
    <scope>NUCLEOTIDE SEQUENCE [LARGE SCALE GENOMIC DNA]</scope>
    <source>
        <strain evidence="1 2">RCC 1105</strain>
    </source>
</reference>
<dbReference type="RefSeq" id="XP_007513138.1">
    <property type="nucleotide sequence ID" value="XM_007513076.1"/>
</dbReference>
<accession>K8EF88</accession>
<sequence length="306" mass="35341">MSSSDAATAATLLLGVGVRTRAQKRRRGDERDSSLWDVVVKCDDITFTHILPRLNRTDVKFLHGVNSETRKLIKRSSRKKELKEKFKVEEMSSISTLEVAWEHFPWDEYDYDAEEEMDETYFCWKVAQTNKLELLKWAREEKKCEWDEGTINEAASQGYMEMVKYCVANGCHIDGRACAWAAGGGHLEVLKYLREEAKAPWDSSTAARAAEKGHLHILEYLVERKYDEFEYACEYAAAFGHLDCLKYLHETAKVPWNEEVLREAHENNQTECLQYLLDNDCLLPDGWLYEGGTLHTADENSDEFDD</sequence>
<dbReference type="InterPro" id="IPR036770">
    <property type="entry name" value="Ankyrin_rpt-contain_sf"/>
</dbReference>
<organism evidence="1 2">
    <name type="scientific">Bathycoccus prasinos</name>
    <dbReference type="NCBI Taxonomy" id="41875"/>
    <lineage>
        <taxon>Eukaryota</taxon>
        <taxon>Viridiplantae</taxon>
        <taxon>Chlorophyta</taxon>
        <taxon>Mamiellophyceae</taxon>
        <taxon>Mamiellales</taxon>
        <taxon>Bathycoccaceae</taxon>
        <taxon>Bathycoccus</taxon>
    </lineage>
</organism>
<name>K8EF88_9CHLO</name>
<dbReference type="Gene3D" id="1.25.40.20">
    <property type="entry name" value="Ankyrin repeat-containing domain"/>
    <property type="match status" value="1"/>
</dbReference>
<evidence type="ECO:0000313" key="2">
    <source>
        <dbReference type="Proteomes" id="UP000198341"/>
    </source>
</evidence>
<keyword evidence="2" id="KW-1185">Reference proteome</keyword>
<evidence type="ECO:0000313" key="1">
    <source>
        <dbReference type="EMBL" id="CCO16696.1"/>
    </source>
</evidence>
<proteinExistence type="predicted"/>
<dbReference type="PANTHER" id="PTHR46586">
    <property type="entry name" value="ANKYRIN REPEAT-CONTAINING PROTEIN"/>
    <property type="match status" value="1"/>
</dbReference>